<feature type="compositionally biased region" description="Basic and acidic residues" evidence="1">
    <location>
        <begin position="313"/>
        <end position="327"/>
    </location>
</feature>
<proteinExistence type="predicted"/>
<feature type="region of interest" description="Disordered" evidence="1">
    <location>
        <begin position="273"/>
        <end position="365"/>
    </location>
</feature>
<gene>
    <name evidence="2" type="ORF">GCM10009827_036150</name>
</gene>
<organism evidence="2 3">
    <name type="scientific">Dactylosporangium maewongense</name>
    <dbReference type="NCBI Taxonomy" id="634393"/>
    <lineage>
        <taxon>Bacteria</taxon>
        <taxon>Bacillati</taxon>
        <taxon>Actinomycetota</taxon>
        <taxon>Actinomycetes</taxon>
        <taxon>Micromonosporales</taxon>
        <taxon>Micromonosporaceae</taxon>
        <taxon>Dactylosporangium</taxon>
    </lineage>
</organism>
<protein>
    <submittedName>
        <fullName evidence="2">Uncharacterized protein</fullName>
    </submittedName>
</protein>
<dbReference type="Proteomes" id="UP001501470">
    <property type="component" value="Unassembled WGS sequence"/>
</dbReference>
<accession>A0ABN2AHW4</accession>
<feature type="compositionally biased region" description="Gly residues" evidence="1">
    <location>
        <begin position="189"/>
        <end position="203"/>
    </location>
</feature>
<comment type="caution">
    <text evidence="2">The sequence shown here is derived from an EMBL/GenBank/DDBJ whole genome shotgun (WGS) entry which is preliminary data.</text>
</comment>
<feature type="compositionally biased region" description="Gly residues" evidence="1">
    <location>
        <begin position="281"/>
        <end position="294"/>
    </location>
</feature>
<evidence type="ECO:0000256" key="1">
    <source>
        <dbReference type="SAM" id="MobiDB-lite"/>
    </source>
</evidence>
<reference evidence="2 3" key="1">
    <citation type="journal article" date="2019" name="Int. J. Syst. Evol. Microbiol.">
        <title>The Global Catalogue of Microorganisms (GCM) 10K type strain sequencing project: providing services to taxonomists for standard genome sequencing and annotation.</title>
        <authorList>
            <consortium name="The Broad Institute Genomics Platform"/>
            <consortium name="The Broad Institute Genome Sequencing Center for Infectious Disease"/>
            <person name="Wu L."/>
            <person name="Ma J."/>
        </authorList>
    </citation>
    <scope>NUCLEOTIDE SEQUENCE [LARGE SCALE GENOMIC DNA]</scope>
    <source>
        <strain evidence="2 3">JCM 15933</strain>
    </source>
</reference>
<evidence type="ECO:0000313" key="3">
    <source>
        <dbReference type="Proteomes" id="UP001501470"/>
    </source>
</evidence>
<dbReference type="EMBL" id="BAAAQD010000006">
    <property type="protein sequence ID" value="GAA1517863.1"/>
    <property type="molecule type" value="Genomic_DNA"/>
</dbReference>
<name>A0ABN2AHW4_9ACTN</name>
<feature type="region of interest" description="Disordered" evidence="1">
    <location>
        <begin position="189"/>
        <end position="220"/>
    </location>
</feature>
<keyword evidence="3" id="KW-1185">Reference proteome</keyword>
<evidence type="ECO:0000313" key="2">
    <source>
        <dbReference type="EMBL" id="GAA1517863.1"/>
    </source>
</evidence>
<sequence>MVCGGAGLMGETYKRWRLPQLWEMVAADDEADAHVHLATLRRQQTALETQRDRLRILRDQLAEGWPPEKSEAATVFVQRLNDMIRAMSQTAIGAADVRTNLSLIVDAMHEARTQLDSLMQEFQKTASFPDPRARQHARTVLDERARRVLIAADEAVVEPTGGLDVALPTYQRIDLQAEIPPPLVAPGGPGVGRPAAGGGGSGLGPLRFDPPEPIVGPSQDGTVVLTGGSSDAVGRGPAVVLPGVVDGTQSLGSAGSAFGPGRVPGAVPVMRPGVQGENGAANGGQLRGVIGGSSGEARANRAPLTSPIGRAGGHRDTSSEGYADRRSSSQGRGEAWSVPSGVAPVIEPPEVRRHESGPGVLGIDR</sequence>